<dbReference type="RefSeq" id="WP_044246960.1">
    <property type="nucleotide sequence ID" value="NZ_ASRX01000054.1"/>
</dbReference>
<dbReference type="STRING" id="1192034.CAP_6449"/>
<comment type="caution">
    <text evidence="1">The sequence shown here is derived from an EMBL/GenBank/DDBJ whole genome shotgun (WGS) entry which is preliminary data.</text>
</comment>
<dbReference type="InterPro" id="IPR010732">
    <property type="entry name" value="T6SS_TssG-like"/>
</dbReference>
<dbReference type="PANTHER" id="PTHR35564">
    <property type="match status" value="1"/>
</dbReference>
<evidence type="ECO:0000313" key="2">
    <source>
        <dbReference type="Proteomes" id="UP000019678"/>
    </source>
</evidence>
<evidence type="ECO:0000313" key="1">
    <source>
        <dbReference type="EMBL" id="EYF02869.1"/>
    </source>
</evidence>
<protein>
    <recommendedName>
        <fullName evidence="3">Protein ImpH/VasB</fullName>
    </recommendedName>
</protein>
<evidence type="ECO:0008006" key="3">
    <source>
        <dbReference type="Google" id="ProtNLM"/>
    </source>
</evidence>
<dbReference type="PANTHER" id="PTHR35564:SF4">
    <property type="entry name" value="CYTOPLASMIC PROTEIN"/>
    <property type="match status" value="1"/>
</dbReference>
<accession>A0A017T0T4</accession>
<dbReference type="EMBL" id="ASRX01000054">
    <property type="protein sequence ID" value="EYF02869.1"/>
    <property type="molecule type" value="Genomic_DNA"/>
</dbReference>
<dbReference type="Proteomes" id="UP000019678">
    <property type="component" value="Unassembled WGS sequence"/>
</dbReference>
<keyword evidence="2" id="KW-1185">Reference proteome</keyword>
<gene>
    <name evidence="1" type="ORF">CAP_6449</name>
</gene>
<reference evidence="1 2" key="1">
    <citation type="submission" date="2013-05" db="EMBL/GenBank/DDBJ databases">
        <title>Genome assembly of Chondromyces apiculatus DSM 436.</title>
        <authorList>
            <person name="Sharma G."/>
            <person name="Khatri I."/>
            <person name="Kaur C."/>
            <person name="Mayilraj S."/>
            <person name="Subramanian S."/>
        </authorList>
    </citation>
    <scope>NUCLEOTIDE SEQUENCE [LARGE SCALE GENOMIC DNA]</scope>
    <source>
        <strain evidence="1 2">DSM 436</strain>
    </source>
</reference>
<dbReference type="Pfam" id="PF06996">
    <property type="entry name" value="T6SS_TssG"/>
    <property type="match status" value="1"/>
</dbReference>
<organism evidence="1 2">
    <name type="scientific">Chondromyces apiculatus DSM 436</name>
    <dbReference type="NCBI Taxonomy" id="1192034"/>
    <lineage>
        <taxon>Bacteria</taxon>
        <taxon>Pseudomonadati</taxon>
        <taxon>Myxococcota</taxon>
        <taxon>Polyangia</taxon>
        <taxon>Polyangiales</taxon>
        <taxon>Polyangiaceae</taxon>
        <taxon>Chondromyces</taxon>
    </lineage>
</organism>
<sequence>MATHGWGKAAPLEDWLFAEGYRFDFFQAVALLEARAPGTRSLGEGAEPTAEAVRLRATLDLAFPEADIAKARRPELPGAQPELTVNFLSLAGALGPLPAPFAELAYQRAARGDLSIRDFLDIFHHRLLSILYRSRRRHRIGLGITSPEQDDAARYLYALLGLGLPSLRDRLGEVSDRALLHPAGLLAREVRSMAGLEALLRHHLDVPVEGTPLTGAWHPIEPSDQTRIGPRGTNRRLGREAILGRRAWDQEAAFELVVGPLPLVQYLRLLPAGDMLGPLCTLTRFYAGEMLSFTVLLRLRAEEAPAARLGRRHGALLGYTAWLGGSRKGRPIVEKRLGGLALRGAAARRSE</sequence>
<dbReference type="AlphaFoldDB" id="A0A017T0T4"/>
<proteinExistence type="predicted"/>
<dbReference type="eggNOG" id="COG3520">
    <property type="taxonomic scope" value="Bacteria"/>
</dbReference>
<name>A0A017T0T4_9BACT</name>
<dbReference type="OrthoDB" id="1523296at2"/>
<dbReference type="NCBIfam" id="TIGR03347">
    <property type="entry name" value="VI_chp_1"/>
    <property type="match status" value="1"/>
</dbReference>